<accession>A0ABN9PVG2</accession>
<organism evidence="16 17">
    <name type="scientific">Prorocentrum cordatum</name>
    <dbReference type="NCBI Taxonomy" id="2364126"/>
    <lineage>
        <taxon>Eukaryota</taxon>
        <taxon>Sar</taxon>
        <taxon>Alveolata</taxon>
        <taxon>Dinophyceae</taxon>
        <taxon>Prorocentrales</taxon>
        <taxon>Prorocentraceae</taxon>
        <taxon>Prorocentrum</taxon>
    </lineage>
</organism>
<dbReference type="Pfam" id="PF13202">
    <property type="entry name" value="EF-hand_5"/>
    <property type="match status" value="1"/>
</dbReference>
<evidence type="ECO:0000256" key="12">
    <source>
        <dbReference type="ARBA" id="ARBA00023303"/>
    </source>
</evidence>
<feature type="compositionally biased region" description="Basic and acidic residues" evidence="13">
    <location>
        <begin position="52"/>
        <end position="71"/>
    </location>
</feature>
<protein>
    <recommendedName>
        <fullName evidence="15">EF-hand domain-containing protein</fullName>
    </recommendedName>
</protein>
<evidence type="ECO:0000313" key="16">
    <source>
        <dbReference type="EMBL" id="CAK0797250.1"/>
    </source>
</evidence>
<keyword evidence="2" id="KW-0813">Transport</keyword>
<evidence type="ECO:0000256" key="10">
    <source>
        <dbReference type="ARBA" id="ARBA00023065"/>
    </source>
</evidence>
<dbReference type="InterPro" id="IPR027359">
    <property type="entry name" value="Volt_channel_dom_sf"/>
</dbReference>
<reference evidence="16" key="1">
    <citation type="submission" date="2023-10" db="EMBL/GenBank/DDBJ databases">
        <authorList>
            <person name="Chen Y."/>
            <person name="Shah S."/>
            <person name="Dougan E. K."/>
            <person name="Thang M."/>
            <person name="Chan C."/>
        </authorList>
    </citation>
    <scope>NUCLEOTIDE SEQUENCE [LARGE SCALE GENOMIC DNA]</scope>
</reference>
<keyword evidence="12" id="KW-0407">Ion channel</keyword>
<evidence type="ECO:0000256" key="8">
    <source>
        <dbReference type="ARBA" id="ARBA00022958"/>
    </source>
</evidence>
<dbReference type="SUPFAM" id="SSF81324">
    <property type="entry name" value="Voltage-gated potassium channels"/>
    <property type="match status" value="1"/>
</dbReference>
<keyword evidence="11 14" id="KW-0472">Membrane</keyword>
<evidence type="ECO:0000256" key="3">
    <source>
        <dbReference type="ARBA" id="ARBA00022538"/>
    </source>
</evidence>
<dbReference type="EMBL" id="CAUYUJ010001714">
    <property type="protein sequence ID" value="CAK0797250.1"/>
    <property type="molecule type" value="Genomic_DNA"/>
</dbReference>
<dbReference type="Gene3D" id="1.20.120.350">
    <property type="entry name" value="Voltage-gated potassium channels. Chain C"/>
    <property type="match status" value="1"/>
</dbReference>
<dbReference type="Proteomes" id="UP001189429">
    <property type="component" value="Unassembled WGS sequence"/>
</dbReference>
<dbReference type="SUPFAM" id="SSF47473">
    <property type="entry name" value="EF-hand"/>
    <property type="match status" value="1"/>
</dbReference>
<feature type="transmembrane region" description="Helical" evidence="14">
    <location>
        <begin position="181"/>
        <end position="200"/>
    </location>
</feature>
<evidence type="ECO:0000256" key="1">
    <source>
        <dbReference type="ARBA" id="ARBA00004141"/>
    </source>
</evidence>
<feature type="transmembrane region" description="Helical" evidence="14">
    <location>
        <begin position="349"/>
        <end position="372"/>
    </location>
</feature>
<dbReference type="Pfam" id="PF00520">
    <property type="entry name" value="Ion_trans"/>
    <property type="match status" value="1"/>
</dbReference>
<dbReference type="PANTHER" id="PTHR11537">
    <property type="entry name" value="VOLTAGE-GATED POTASSIUM CHANNEL"/>
    <property type="match status" value="1"/>
</dbReference>
<keyword evidence="6" id="KW-0106">Calcium</keyword>
<evidence type="ECO:0000256" key="5">
    <source>
        <dbReference type="ARBA" id="ARBA00022826"/>
    </source>
</evidence>
<feature type="domain" description="EF-hand" evidence="15">
    <location>
        <begin position="397"/>
        <end position="432"/>
    </location>
</feature>
<keyword evidence="8" id="KW-0630">Potassium</keyword>
<proteinExistence type="predicted"/>
<dbReference type="InterPro" id="IPR018247">
    <property type="entry name" value="EF_Hand_1_Ca_BS"/>
</dbReference>
<evidence type="ECO:0000256" key="6">
    <source>
        <dbReference type="ARBA" id="ARBA00022837"/>
    </source>
</evidence>
<dbReference type="InterPro" id="IPR011992">
    <property type="entry name" value="EF-hand-dom_pair"/>
</dbReference>
<evidence type="ECO:0000313" key="17">
    <source>
        <dbReference type="Proteomes" id="UP001189429"/>
    </source>
</evidence>
<keyword evidence="7" id="KW-0851">Voltage-gated channel</keyword>
<evidence type="ECO:0000259" key="15">
    <source>
        <dbReference type="PROSITE" id="PS50222"/>
    </source>
</evidence>
<dbReference type="Gene3D" id="1.10.238.10">
    <property type="entry name" value="EF-hand"/>
    <property type="match status" value="1"/>
</dbReference>
<evidence type="ECO:0000256" key="7">
    <source>
        <dbReference type="ARBA" id="ARBA00022882"/>
    </source>
</evidence>
<keyword evidence="4 14" id="KW-0812">Transmembrane</keyword>
<sequence length="532" mass="59991">MHSASSCRGEGSGTESGGFDSLFARAKQAHDLEIRRLQDKVRSLQEKLAAPRGDEQTSRADALAERADPPKETALNGQEAERMSGLSASPRFYPPSLQMSKRQGIQQKKSDSAESVAHRIIAHPAFEIVMVCVIVMNAAAMAAEAQYIGFDLAVQTGHESADGISSDVWPHGEAVFDVCDWVFGVFFTFEIVVKILVLRCQFVRDRWCWIDLVVVLAWVFGRFDFKMNVNVQMIRLIRMVRLLRLIRLLRLLDRSGFDPLYVIGTSLKGSISILAWAFLLLFVGHVMLALVIHQVLHLWYFEKGSADEQDVVFEYFGNFSRSLLTMFEFTLANWTPPARVLMNHVHEALVAYSICHKMILGFAVIGIVNGVFIQETFKVATLDDAIMVRQTYRKERVHAKKMERLFAEADKDGSGHVDRDEWMQICTDPWIQIWLKSQDIDVRHLDRIFDTLAGGDGKISAEELIHGTARLKSQASPMAILKLLKEMDRTLKHIEDTACEARWESMPPVDCAPDPSLPVRLLGSAAPLPQRH</sequence>
<dbReference type="InterPro" id="IPR028325">
    <property type="entry name" value="VG_K_chnl"/>
</dbReference>
<evidence type="ECO:0000256" key="13">
    <source>
        <dbReference type="SAM" id="MobiDB-lite"/>
    </source>
</evidence>
<evidence type="ECO:0000256" key="4">
    <source>
        <dbReference type="ARBA" id="ARBA00022692"/>
    </source>
</evidence>
<comment type="caution">
    <text evidence="16">The sequence shown here is derived from an EMBL/GenBank/DDBJ whole genome shotgun (WGS) entry which is preliminary data.</text>
</comment>
<name>A0ABN9PVG2_9DINO</name>
<keyword evidence="3" id="KW-0633">Potassium transport</keyword>
<dbReference type="InterPro" id="IPR002048">
    <property type="entry name" value="EF_hand_dom"/>
</dbReference>
<dbReference type="SMART" id="SM00054">
    <property type="entry name" value="EFh"/>
    <property type="match status" value="2"/>
</dbReference>
<dbReference type="PANTHER" id="PTHR11537:SF254">
    <property type="entry name" value="POTASSIUM VOLTAGE-GATED CHANNEL PROTEIN SHAB"/>
    <property type="match status" value="1"/>
</dbReference>
<dbReference type="PROSITE" id="PS50222">
    <property type="entry name" value="EF_HAND_2"/>
    <property type="match status" value="1"/>
</dbReference>
<feature type="transmembrane region" description="Helical" evidence="14">
    <location>
        <begin position="273"/>
        <end position="296"/>
    </location>
</feature>
<gene>
    <name evidence="16" type="ORF">PCOR1329_LOCUS6395</name>
</gene>
<evidence type="ECO:0000256" key="9">
    <source>
        <dbReference type="ARBA" id="ARBA00022989"/>
    </source>
</evidence>
<keyword evidence="10" id="KW-0406">Ion transport</keyword>
<keyword evidence="9 14" id="KW-1133">Transmembrane helix</keyword>
<evidence type="ECO:0000256" key="2">
    <source>
        <dbReference type="ARBA" id="ARBA00022448"/>
    </source>
</evidence>
<dbReference type="InterPro" id="IPR005821">
    <property type="entry name" value="Ion_trans_dom"/>
</dbReference>
<keyword evidence="5" id="KW-0631">Potassium channel</keyword>
<feature type="region of interest" description="Disordered" evidence="13">
    <location>
        <begin position="45"/>
        <end position="91"/>
    </location>
</feature>
<comment type="subcellular location">
    <subcellularLocation>
        <location evidence="1">Membrane</location>
        <topology evidence="1">Multi-pass membrane protein</topology>
    </subcellularLocation>
</comment>
<evidence type="ECO:0000256" key="14">
    <source>
        <dbReference type="SAM" id="Phobius"/>
    </source>
</evidence>
<evidence type="ECO:0000256" key="11">
    <source>
        <dbReference type="ARBA" id="ARBA00023136"/>
    </source>
</evidence>
<keyword evidence="17" id="KW-1185">Reference proteome</keyword>
<dbReference type="PROSITE" id="PS00018">
    <property type="entry name" value="EF_HAND_1"/>
    <property type="match status" value="1"/>
</dbReference>